<accession>A0A0D2LM33</accession>
<dbReference type="STRING" id="145388.A0A0D2LM33"/>
<evidence type="ECO:0000256" key="3">
    <source>
        <dbReference type="SAM" id="Phobius"/>
    </source>
</evidence>
<keyword evidence="3" id="KW-1133">Transmembrane helix</keyword>
<keyword evidence="3" id="KW-0812">Transmembrane</keyword>
<dbReference type="Proteomes" id="UP000054498">
    <property type="component" value="Unassembled WGS sequence"/>
</dbReference>
<dbReference type="OrthoDB" id="2126698at2759"/>
<evidence type="ECO:0000313" key="4">
    <source>
        <dbReference type="EMBL" id="KIZ07409.1"/>
    </source>
</evidence>
<keyword evidence="5" id="KW-1185">Reference proteome</keyword>
<name>A0A0D2LM33_9CHLO</name>
<dbReference type="KEGG" id="mng:MNEG_0545"/>
<dbReference type="GO" id="GO:0016020">
    <property type="term" value="C:membrane"/>
    <property type="evidence" value="ECO:0007669"/>
    <property type="project" value="InterPro"/>
</dbReference>
<evidence type="ECO:0000313" key="5">
    <source>
        <dbReference type="Proteomes" id="UP000054498"/>
    </source>
</evidence>
<evidence type="ECO:0008006" key="6">
    <source>
        <dbReference type="Google" id="ProtNLM"/>
    </source>
</evidence>
<feature type="transmembrane region" description="Helical" evidence="3">
    <location>
        <begin position="143"/>
        <end position="162"/>
    </location>
</feature>
<feature type="transmembrane region" description="Helical" evidence="3">
    <location>
        <begin position="99"/>
        <end position="123"/>
    </location>
</feature>
<feature type="region of interest" description="Disordered" evidence="2">
    <location>
        <begin position="51"/>
        <end position="70"/>
    </location>
</feature>
<dbReference type="PANTHER" id="PTHR11206">
    <property type="entry name" value="MULTIDRUG RESISTANCE PROTEIN"/>
    <property type="match status" value="1"/>
</dbReference>
<proteinExistence type="inferred from homology"/>
<sequence length="269" mass="28155">MSPSRASSLEFPGTPSGSLVGLNAALRKSVESALSHGNLFTTHAPFDAPLMDGPLGHEGGGGDEGEEASMLSPLAREPACKGDGSQATWADAVAEIRRLLSLAVPLVLQSMASMLLTLVSTVFVGRLNDAVALGGVVLASSVYNVTGISMVIGLSSALDTLCGQAYGARQYKLLGVYRQRAQLICWTLCLPIAAVWLNAHSLLLAIGQEPAIVDVAARYMHILTPSLFISVVSDTCRRYLLAQRVVVPGMVASIATVRPAGWKGGLLFP</sequence>
<dbReference type="EMBL" id="KK100264">
    <property type="protein sequence ID" value="KIZ07409.1"/>
    <property type="molecule type" value="Genomic_DNA"/>
</dbReference>
<dbReference type="GO" id="GO:0015297">
    <property type="term" value="F:antiporter activity"/>
    <property type="evidence" value="ECO:0007669"/>
    <property type="project" value="InterPro"/>
</dbReference>
<evidence type="ECO:0000256" key="2">
    <source>
        <dbReference type="SAM" id="MobiDB-lite"/>
    </source>
</evidence>
<dbReference type="GeneID" id="25726663"/>
<reference evidence="4 5" key="1">
    <citation type="journal article" date="2013" name="BMC Genomics">
        <title>Reconstruction of the lipid metabolism for the microalga Monoraphidium neglectum from its genome sequence reveals characteristics suitable for biofuel production.</title>
        <authorList>
            <person name="Bogen C."/>
            <person name="Al-Dilaimi A."/>
            <person name="Albersmeier A."/>
            <person name="Wichmann J."/>
            <person name="Grundmann M."/>
            <person name="Rupp O."/>
            <person name="Lauersen K.J."/>
            <person name="Blifernez-Klassen O."/>
            <person name="Kalinowski J."/>
            <person name="Goesmann A."/>
            <person name="Mussgnug J.H."/>
            <person name="Kruse O."/>
        </authorList>
    </citation>
    <scope>NUCLEOTIDE SEQUENCE [LARGE SCALE GENOMIC DNA]</scope>
    <source>
        <strain evidence="4 5">SAG 48.87</strain>
    </source>
</reference>
<evidence type="ECO:0000256" key="1">
    <source>
        <dbReference type="ARBA" id="ARBA00010199"/>
    </source>
</evidence>
<dbReference type="Pfam" id="PF01554">
    <property type="entry name" value="MatE"/>
    <property type="match status" value="1"/>
</dbReference>
<dbReference type="RefSeq" id="XP_013906428.1">
    <property type="nucleotide sequence ID" value="XM_014050974.1"/>
</dbReference>
<dbReference type="GO" id="GO:0042910">
    <property type="term" value="F:xenobiotic transmembrane transporter activity"/>
    <property type="evidence" value="ECO:0007669"/>
    <property type="project" value="InterPro"/>
</dbReference>
<gene>
    <name evidence="4" type="ORF">MNEG_0545</name>
</gene>
<feature type="transmembrane region" description="Helical" evidence="3">
    <location>
        <begin position="183"/>
        <end position="207"/>
    </location>
</feature>
<dbReference type="InterPro" id="IPR002528">
    <property type="entry name" value="MATE_fam"/>
</dbReference>
<feature type="transmembrane region" description="Helical" evidence="3">
    <location>
        <begin position="219"/>
        <end position="236"/>
    </location>
</feature>
<protein>
    <recommendedName>
        <fullName evidence="6">Protein DETOXIFICATION</fullName>
    </recommendedName>
</protein>
<dbReference type="AlphaFoldDB" id="A0A0D2LM33"/>
<comment type="similarity">
    <text evidence="1">Belongs to the multi antimicrobial extrusion (MATE) (TC 2.A.66.1) family.</text>
</comment>
<keyword evidence="3" id="KW-0472">Membrane</keyword>
<organism evidence="4 5">
    <name type="scientific">Monoraphidium neglectum</name>
    <dbReference type="NCBI Taxonomy" id="145388"/>
    <lineage>
        <taxon>Eukaryota</taxon>
        <taxon>Viridiplantae</taxon>
        <taxon>Chlorophyta</taxon>
        <taxon>core chlorophytes</taxon>
        <taxon>Chlorophyceae</taxon>
        <taxon>CS clade</taxon>
        <taxon>Sphaeropleales</taxon>
        <taxon>Selenastraceae</taxon>
        <taxon>Monoraphidium</taxon>
    </lineage>
</organism>